<dbReference type="EMBL" id="QXFU01000384">
    <property type="protein sequence ID" value="KAE9034968.1"/>
    <property type="molecule type" value="Genomic_DNA"/>
</dbReference>
<organism evidence="2 3">
    <name type="scientific">Phytophthora rubi</name>
    <dbReference type="NCBI Taxonomy" id="129364"/>
    <lineage>
        <taxon>Eukaryota</taxon>
        <taxon>Sar</taxon>
        <taxon>Stramenopiles</taxon>
        <taxon>Oomycota</taxon>
        <taxon>Peronosporomycetes</taxon>
        <taxon>Peronosporales</taxon>
        <taxon>Peronosporaceae</taxon>
        <taxon>Phytophthora</taxon>
    </lineage>
</organism>
<protein>
    <recommendedName>
        <fullName evidence="4">U2A'/phosphoprotein 32 family A C-terminal domain-containing protein</fullName>
    </recommendedName>
</protein>
<feature type="region of interest" description="Disordered" evidence="1">
    <location>
        <begin position="371"/>
        <end position="401"/>
    </location>
</feature>
<evidence type="ECO:0000313" key="2">
    <source>
        <dbReference type="EMBL" id="KAE9034968.1"/>
    </source>
</evidence>
<name>A0A6A3MTJ7_9STRA</name>
<dbReference type="InterPro" id="IPR032675">
    <property type="entry name" value="LRR_dom_sf"/>
</dbReference>
<feature type="region of interest" description="Disordered" evidence="1">
    <location>
        <begin position="187"/>
        <end position="224"/>
    </location>
</feature>
<dbReference type="Pfam" id="PF14580">
    <property type="entry name" value="LRR_9"/>
    <property type="match status" value="1"/>
</dbReference>
<accession>A0A6A3MTJ7</accession>
<feature type="compositionally biased region" description="Basic and acidic residues" evidence="1">
    <location>
        <begin position="190"/>
        <end position="203"/>
    </location>
</feature>
<dbReference type="AlphaFoldDB" id="A0A6A3MTJ7"/>
<dbReference type="PANTHER" id="PTHR46759:SF1">
    <property type="entry name" value="LEUCINE-RICH REPEAT-CONTAINING PROTEIN 72"/>
    <property type="match status" value="1"/>
</dbReference>
<dbReference type="SUPFAM" id="SSF52058">
    <property type="entry name" value="L domain-like"/>
    <property type="match status" value="1"/>
</dbReference>
<feature type="compositionally biased region" description="Low complexity" evidence="1">
    <location>
        <begin position="380"/>
        <end position="389"/>
    </location>
</feature>
<dbReference type="PANTHER" id="PTHR46759">
    <property type="entry name" value="LEUCINE-RICH REPEAT-CONTAINING PROTEIN 72"/>
    <property type="match status" value="1"/>
</dbReference>
<reference evidence="2 3" key="1">
    <citation type="submission" date="2018-09" db="EMBL/GenBank/DDBJ databases">
        <title>Genomic investigation of the strawberry pathogen Phytophthora fragariae indicates pathogenicity is determined by transcriptional variation in three key races.</title>
        <authorList>
            <person name="Adams T.M."/>
            <person name="Armitage A.D."/>
            <person name="Sobczyk M.K."/>
            <person name="Bates H.J."/>
            <person name="Dunwell J.M."/>
            <person name="Nellist C.F."/>
            <person name="Harrison R.J."/>
        </authorList>
    </citation>
    <scope>NUCLEOTIDE SEQUENCE [LARGE SCALE GENOMIC DNA]</scope>
    <source>
        <strain evidence="2 3">SCRP324</strain>
    </source>
</reference>
<dbReference type="InterPro" id="IPR042655">
    <property type="entry name" value="LRC72"/>
</dbReference>
<evidence type="ECO:0008006" key="4">
    <source>
        <dbReference type="Google" id="ProtNLM"/>
    </source>
</evidence>
<dbReference type="SMART" id="SM00365">
    <property type="entry name" value="LRR_SD22"/>
    <property type="match status" value="3"/>
</dbReference>
<dbReference type="Proteomes" id="UP000435112">
    <property type="component" value="Unassembled WGS sequence"/>
</dbReference>
<evidence type="ECO:0000256" key="1">
    <source>
        <dbReference type="SAM" id="MobiDB-lite"/>
    </source>
</evidence>
<evidence type="ECO:0000313" key="3">
    <source>
        <dbReference type="Proteomes" id="UP000435112"/>
    </source>
</evidence>
<dbReference type="InterPro" id="IPR001611">
    <property type="entry name" value="Leu-rich_rpt"/>
</dbReference>
<gene>
    <name evidence="2" type="ORF">PR002_g7840</name>
</gene>
<comment type="caution">
    <text evidence="2">The sequence shown here is derived from an EMBL/GenBank/DDBJ whole genome shotgun (WGS) entry which is preliminary data.</text>
</comment>
<sequence>MALPSAPRKLRLSDPHAELPIKNHKYVKNCTELYMANKRIDKIANFDAFVNLEVLWINGNQIQELDGLDGCVRIKQLYAQNNCIRSLEGSSLPHFKFLRELRLYDNKLKDLQGTLDVLSRLSHLRDLDLFGNAVMEEENYRLQVIRAIPSLDVLDRHVITDEERTKAARSMALMMGMSTVINTAARRKQAHEAAEREQEELKRTQLQALSATSNSRRSRSNNKADEIPGLSDWELIALKKRFESLEEAKNSGIARERLEQVFRYLRTRGYSVSYNGIRLEGKQSDLLHLENVLPTAGNIPWRSFVQLFESKQLQCHVLSPQELQQQAASCFDKCAVMQRRLQALDTNDAKAAQLVKESLELSQQGYHLQALADGDHSSSRSRSSRVPSSADTKEPWEAQPTSTLRTRFYMTTFTREKASVHSSVSTSRDCSSRFSELKSESEHITEALAGKYKIRQKDFTKYLAKQTPQTTKLVRHNYQL</sequence>
<dbReference type="PROSITE" id="PS51450">
    <property type="entry name" value="LRR"/>
    <property type="match status" value="1"/>
</dbReference>
<proteinExistence type="predicted"/>
<dbReference type="OrthoDB" id="1517790at2759"/>
<dbReference type="Gene3D" id="3.80.10.10">
    <property type="entry name" value="Ribonuclease Inhibitor"/>
    <property type="match status" value="1"/>
</dbReference>